<dbReference type="Proteomes" id="UP001062846">
    <property type="component" value="Chromosome 7"/>
</dbReference>
<sequence>MKEFHDLDMPGPKKVLLWDRLRKWLNTAKSMCPSEEAEAFRLDALDEEISALEKTLSQDNQLIGFCHNDLQTTSIQSYNTVAYDIANHFCEMAADYHTETPHILDYTKYPGLEECQRFLRIYLSCSGNQPSDAEIEKIIQDVEKFPANEFGRFNPVHIWSQEVAWLPAWLQQHDDGEPTDYEQHIIGLGGGGGETTLELERGLTTGNTADLSSRDEGRYKSCHLFLSGEDNSPASFAPSSRNVVNFHLHFSADRTSQNTPSSPLDTSQAGGIASHNYLTVQQTDASACQEEMDYQFAMGYNVGGKHFPPFTSQQETLDYICPQSVSKDKDAKMNCEEDDGYHMNLWQLQLYLKLLFG</sequence>
<keyword evidence="2" id="KW-1185">Reference proteome</keyword>
<reference evidence="1" key="1">
    <citation type="submission" date="2022-02" db="EMBL/GenBank/DDBJ databases">
        <title>Plant Genome Project.</title>
        <authorList>
            <person name="Zhang R.-G."/>
        </authorList>
    </citation>
    <scope>NUCLEOTIDE SEQUENCE</scope>
    <source>
        <strain evidence="1">AT1</strain>
    </source>
</reference>
<name>A0ACC0MYF2_RHOML</name>
<organism evidence="1 2">
    <name type="scientific">Rhododendron molle</name>
    <name type="common">Chinese azalea</name>
    <name type="synonym">Azalea mollis</name>
    <dbReference type="NCBI Taxonomy" id="49168"/>
    <lineage>
        <taxon>Eukaryota</taxon>
        <taxon>Viridiplantae</taxon>
        <taxon>Streptophyta</taxon>
        <taxon>Embryophyta</taxon>
        <taxon>Tracheophyta</taxon>
        <taxon>Spermatophyta</taxon>
        <taxon>Magnoliopsida</taxon>
        <taxon>eudicotyledons</taxon>
        <taxon>Gunneridae</taxon>
        <taxon>Pentapetalae</taxon>
        <taxon>asterids</taxon>
        <taxon>Ericales</taxon>
        <taxon>Ericaceae</taxon>
        <taxon>Ericoideae</taxon>
        <taxon>Rhodoreae</taxon>
        <taxon>Rhododendron</taxon>
    </lineage>
</organism>
<gene>
    <name evidence="1" type="ORF">RHMOL_Rhmol07G0083200</name>
</gene>
<dbReference type="EMBL" id="CM046394">
    <property type="protein sequence ID" value="KAI8546020.1"/>
    <property type="molecule type" value="Genomic_DNA"/>
</dbReference>
<evidence type="ECO:0000313" key="1">
    <source>
        <dbReference type="EMBL" id="KAI8546020.1"/>
    </source>
</evidence>
<comment type="caution">
    <text evidence="1">The sequence shown here is derived from an EMBL/GenBank/DDBJ whole genome shotgun (WGS) entry which is preliminary data.</text>
</comment>
<accession>A0ACC0MYF2</accession>
<evidence type="ECO:0000313" key="2">
    <source>
        <dbReference type="Proteomes" id="UP001062846"/>
    </source>
</evidence>
<protein>
    <submittedName>
        <fullName evidence="1">Uncharacterized protein</fullName>
    </submittedName>
</protein>
<proteinExistence type="predicted"/>